<feature type="repeat" description="TPR" evidence="3">
    <location>
        <begin position="998"/>
        <end position="1031"/>
    </location>
</feature>
<feature type="repeat" description="TPR" evidence="3">
    <location>
        <begin position="794"/>
        <end position="827"/>
    </location>
</feature>
<dbReference type="EMBL" id="JACJQY010000025">
    <property type="protein sequence ID" value="MBD2318211.1"/>
    <property type="molecule type" value="Genomic_DNA"/>
</dbReference>
<accession>A0ABR8CEU4</accession>
<dbReference type="PANTHER" id="PTHR44943:SF8">
    <property type="entry name" value="TPR REPEAT-CONTAINING PROTEIN MJ0263"/>
    <property type="match status" value="1"/>
</dbReference>
<dbReference type="InterPro" id="IPR027417">
    <property type="entry name" value="P-loop_NTPase"/>
</dbReference>
<dbReference type="Proteomes" id="UP000618445">
    <property type="component" value="Unassembled WGS sequence"/>
</dbReference>
<feature type="coiled-coil region" evidence="4">
    <location>
        <begin position="126"/>
        <end position="153"/>
    </location>
</feature>
<dbReference type="RefSeq" id="WP_190579038.1">
    <property type="nucleotide sequence ID" value="NZ_CAWPQU010000018.1"/>
</dbReference>
<gene>
    <name evidence="5" type="ORF">H6G05_15330</name>
</gene>
<sequence>MTRIFLARTEEQKRFREVLRSLQPNAGSRWLSENLPTMAKLLPAKKETVSTSPHIFLLYGEGGMGKTSLGRRFCELAGEEFSDCFQVLRLDWEEAKNEYPSLNVGHESIRPESVLETIYLAVSKGREGIFEKYRQVEKTLKQIEEKVDKELQARQGEGAEYAPILKKGLSWSLGALRKLPQVEVLLGAGDGTVDEAIADSAVSALVGLMKKRLSLEERRIFATPHRQLAEALGHGFQAISAQKLLVLLLDTYEIVDRLECDRVLRMVIKAAGRRVVWAIAGRANLADSYRLSQDYFRGYRDEFSENLYVYPMSEFSREQVSEYFAHPQIDVPLSDEAAESVKQFSLGIPFVVQQIAAMLQQGIEMATILSAPSADRDDESPREAVVRATSDRFLRYCLDEQDKKAVYAMAMMRRPDNELLKAMLGVTDLEPEMRSLKARHSFVLLEGKGIRLHDKLESFLQDYLRCGLAGQSPMVRELSDRAVAYLEPRLDEWTQEFTDTADYFESDRIANGLLDLVQFKFWQDVEVGWRYAVPLFVESWQYNRDWQKQLLGIIEAFQSRFDGDSKKRLRIFSKDLGYSSFDTDSRKELLDELEKLAKRGWLDGDRKNEHIAILSLQRGRLLYQMEQYLEAYRIYLETENLPPITSITFRKELANEYGEIGWELSLANGIAINSLEGEDAFFRATKLNEKDGDSFIGLGVSQHGQGRYDESLKNIKVGILLQGEKSYSLNWLGNVYKAKGEYELAIASYQQTINFDPKNAYPHNGLGNIYQAQGAYELAIVSYQQAINLDPKYATPHNGLGSIYQAQGKYELAIISYQQAINLDPKYASPHYNLGTVYKAKGRYELAIASYQQAINLNPKFATPHNGLGNVYKAQGKYELAIASYQQAIAIDPKHAIPHNSLGNVYKAKGEHELAIASYQQAIAIDPKHAIPHNSLGNVYKAKGEHELAIASYQQAIAIDPKHAIPHNSLGNVYKAKGEHELAIASYQKAIDLDPKKALYHNNLAEVYFYQGQYELALTNIQEAINLDANDPYYYNGLGLNYLGKGQYELAVEALQKGITLNSKKDGSQQFLLGIVMGIQGNQEQAITLWKQSLELVTSNSPNEKLACIFCQILIGEIEQGAKSFQELLATKNLPISEISDSLKFMEVIARLPKKLEGIDTVIEMLRQAIAKAQ</sequence>
<keyword evidence="6" id="KW-1185">Reference proteome</keyword>
<dbReference type="SMART" id="SM00028">
    <property type="entry name" value="TPR"/>
    <property type="match status" value="13"/>
</dbReference>
<keyword evidence="1" id="KW-0677">Repeat</keyword>
<keyword evidence="4" id="KW-0175">Coiled coil</keyword>
<feature type="repeat" description="TPR" evidence="3">
    <location>
        <begin position="760"/>
        <end position="793"/>
    </location>
</feature>
<dbReference type="PROSITE" id="PS50293">
    <property type="entry name" value="TPR_REGION"/>
    <property type="match status" value="4"/>
</dbReference>
<dbReference type="PROSITE" id="PS50005">
    <property type="entry name" value="TPR"/>
    <property type="match status" value="10"/>
</dbReference>
<dbReference type="SUPFAM" id="SSF52540">
    <property type="entry name" value="P-loop containing nucleoside triphosphate hydrolases"/>
    <property type="match status" value="1"/>
</dbReference>
<feature type="repeat" description="TPR" evidence="3">
    <location>
        <begin position="862"/>
        <end position="895"/>
    </location>
</feature>
<evidence type="ECO:0000256" key="4">
    <source>
        <dbReference type="SAM" id="Coils"/>
    </source>
</evidence>
<evidence type="ECO:0000256" key="2">
    <source>
        <dbReference type="ARBA" id="ARBA00022803"/>
    </source>
</evidence>
<comment type="caution">
    <text evidence="5">The sequence shown here is derived from an EMBL/GenBank/DDBJ whole genome shotgun (WGS) entry which is preliminary data.</text>
</comment>
<dbReference type="Pfam" id="PF13414">
    <property type="entry name" value="TPR_11"/>
    <property type="match status" value="4"/>
</dbReference>
<evidence type="ECO:0000313" key="6">
    <source>
        <dbReference type="Proteomes" id="UP000618445"/>
    </source>
</evidence>
<dbReference type="PANTHER" id="PTHR44943">
    <property type="entry name" value="CELLULOSE SYNTHASE OPERON PROTEIN C"/>
    <property type="match status" value="1"/>
</dbReference>
<reference evidence="5 6" key="1">
    <citation type="journal article" date="2020" name="ISME J.">
        <title>Comparative genomics reveals insights into cyanobacterial evolution and habitat adaptation.</title>
        <authorList>
            <person name="Chen M.Y."/>
            <person name="Teng W.K."/>
            <person name="Zhao L."/>
            <person name="Hu C.X."/>
            <person name="Zhou Y.K."/>
            <person name="Han B.P."/>
            <person name="Song L.R."/>
            <person name="Shu W.S."/>
        </authorList>
    </citation>
    <scope>NUCLEOTIDE SEQUENCE [LARGE SCALE GENOMIC DNA]</scope>
    <source>
        <strain evidence="5 6">FACHB-1050</strain>
    </source>
</reference>
<evidence type="ECO:0000313" key="5">
    <source>
        <dbReference type="EMBL" id="MBD2318211.1"/>
    </source>
</evidence>
<dbReference type="InterPro" id="IPR011990">
    <property type="entry name" value="TPR-like_helical_dom_sf"/>
</dbReference>
<feature type="repeat" description="TPR" evidence="3">
    <location>
        <begin position="896"/>
        <end position="929"/>
    </location>
</feature>
<dbReference type="InterPro" id="IPR019734">
    <property type="entry name" value="TPR_rpt"/>
</dbReference>
<dbReference type="Gene3D" id="1.25.40.10">
    <property type="entry name" value="Tetratricopeptide repeat domain"/>
    <property type="match status" value="3"/>
</dbReference>
<feature type="repeat" description="TPR" evidence="3">
    <location>
        <begin position="726"/>
        <end position="759"/>
    </location>
</feature>
<keyword evidence="2 3" id="KW-0802">TPR repeat</keyword>
<evidence type="ECO:0000256" key="3">
    <source>
        <dbReference type="PROSITE-ProRule" id="PRU00339"/>
    </source>
</evidence>
<feature type="repeat" description="TPR" evidence="3">
    <location>
        <begin position="1032"/>
        <end position="1065"/>
    </location>
</feature>
<name>A0ABR8CEU4_9CYAN</name>
<feature type="repeat" description="TPR" evidence="3">
    <location>
        <begin position="964"/>
        <end position="997"/>
    </location>
</feature>
<protein>
    <submittedName>
        <fullName evidence="5">Tetratricopeptide repeat protein</fullName>
    </submittedName>
</protein>
<evidence type="ECO:0000256" key="1">
    <source>
        <dbReference type="ARBA" id="ARBA00022737"/>
    </source>
</evidence>
<feature type="repeat" description="TPR" evidence="3">
    <location>
        <begin position="828"/>
        <end position="861"/>
    </location>
</feature>
<proteinExistence type="predicted"/>
<feature type="repeat" description="TPR" evidence="3">
    <location>
        <begin position="930"/>
        <end position="963"/>
    </location>
</feature>
<dbReference type="Pfam" id="PF13424">
    <property type="entry name" value="TPR_12"/>
    <property type="match status" value="1"/>
</dbReference>
<dbReference type="InterPro" id="IPR051685">
    <property type="entry name" value="Ycf3/AcsC/BcsC/TPR_MFPF"/>
</dbReference>
<organism evidence="5 6">
    <name type="scientific">Phormidium tenue FACHB-1050</name>
    <dbReference type="NCBI Taxonomy" id="2692857"/>
    <lineage>
        <taxon>Bacteria</taxon>
        <taxon>Bacillati</taxon>
        <taxon>Cyanobacteriota</taxon>
        <taxon>Cyanophyceae</taxon>
        <taxon>Oscillatoriophycideae</taxon>
        <taxon>Oscillatoriales</taxon>
        <taxon>Oscillatoriaceae</taxon>
        <taxon>Phormidium</taxon>
    </lineage>
</organism>
<dbReference type="SUPFAM" id="SSF48452">
    <property type="entry name" value="TPR-like"/>
    <property type="match status" value="3"/>
</dbReference>